<evidence type="ECO:0000256" key="1">
    <source>
        <dbReference type="SAM" id="MobiDB-lite"/>
    </source>
</evidence>
<protein>
    <submittedName>
        <fullName evidence="2">Uncharacterized protein</fullName>
    </submittedName>
</protein>
<dbReference type="OrthoDB" id="2758056at2759"/>
<dbReference type="AlphaFoldDB" id="M2PW26"/>
<organism evidence="2 3">
    <name type="scientific">Ceriporiopsis subvermispora (strain B)</name>
    <name type="common">White-rot fungus</name>
    <name type="synonym">Gelatoporia subvermispora</name>
    <dbReference type="NCBI Taxonomy" id="914234"/>
    <lineage>
        <taxon>Eukaryota</taxon>
        <taxon>Fungi</taxon>
        <taxon>Dikarya</taxon>
        <taxon>Basidiomycota</taxon>
        <taxon>Agaricomycotina</taxon>
        <taxon>Agaricomycetes</taxon>
        <taxon>Polyporales</taxon>
        <taxon>Gelatoporiaceae</taxon>
        <taxon>Gelatoporia</taxon>
    </lineage>
</organism>
<name>M2PW26_CERS8</name>
<proteinExistence type="predicted"/>
<dbReference type="STRING" id="914234.M2PW26"/>
<feature type="compositionally biased region" description="Pro residues" evidence="1">
    <location>
        <begin position="90"/>
        <end position="117"/>
    </location>
</feature>
<gene>
    <name evidence="2" type="ORF">CERSUDRAFT_71211</name>
</gene>
<feature type="compositionally biased region" description="Basic residues" evidence="1">
    <location>
        <begin position="152"/>
        <end position="161"/>
    </location>
</feature>
<sequence length="265" mass="29204">MPRHILLSRRANNDIVIRNGDEGIPFLFTVTQLRAYWKFDRRLRAGRFKPHKHAYPAGYESFVVLWHQDEDSGYRFVTYDPDTGETSIPELPPLPIDELAPLPPPPAAPPPQAPPQHTPEEVQAIQGSLIFTAGRHVRHLQMASRSMAARTERRKAKKAIKRAFGAPAPEDDSSSEGEDASGRRPKKRARKERPVPKVAITAPRAGPSSRIEEMDAYLSADAEGEPDPDEKEGAEEPRNVVSSAGPTEGGSKKKKKKTGAVEGDA</sequence>
<feature type="compositionally biased region" description="Acidic residues" evidence="1">
    <location>
        <begin position="169"/>
        <end position="179"/>
    </location>
</feature>
<feature type="compositionally biased region" description="Acidic residues" evidence="1">
    <location>
        <begin position="222"/>
        <end position="233"/>
    </location>
</feature>
<feature type="region of interest" description="Disordered" evidence="1">
    <location>
        <begin position="79"/>
        <end position="120"/>
    </location>
</feature>
<evidence type="ECO:0000313" key="3">
    <source>
        <dbReference type="Proteomes" id="UP000016930"/>
    </source>
</evidence>
<accession>M2PW26</accession>
<dbReference type="EMBL" id="KB445792">
    <property type="protein sequence ID" value="EMD40984.1"/>
    <property type="molecule type" value="Genomic_DNA"/>
</dbReference>
<feature type="region of interest" description="Disordered" evidence="1">
    <location>
        <begin position="142"/>
        <end position="265"/>
    </location>
</feature>
<dbReference type="Proteomes" id="UP000016930">
    <property type="component" value="Unassembled WGS sequence"/>
</dbReference>
<dbReference type="HOGENOM" id="CLU_1049727_0_0_1"/>
<keyword evidence="3" id="KW-1185">Reference proteome</keyword>
<evidence type="ECO:0000313" key="2">
    <source>
        <dbReference type="EMBL" id="EMD40984.1"/>
    </source>
</evidence>
<reference evidence="2 3" key="1">
    <citation type="journal article" date="2012" name="Proc. Natl. Acad. Sci. U.S.A.">
        <title>Comparative genomics of Ceriporiopsis subvermispora and Phanerochaete chrysosporium provide insight into selective ligninolysis.</title>
        <authorList>
            <person name="Fernandez-Fueyo E."/>
            <person name="Ruiz-Duenas F.J."/>
            <person name="Ferreira P."/>
            <person name="Floudas D."/>
            <person name="Hibbett D.S."/>
            <person name="Canessa P."/>
            <person name="Larrondo L.F."/>
            <person name="James T.Y."/>
            <person name="Seelenfreund D."/>
            <person name="Lobos S."/>
            <person name="Polanco R."/>
            <person name="Tello M."/>
            <person name="Honda Y."/>
            <person name="Watanabe T."/>
            <person name="Watanabe T."/>
            <person name="Ryu J.S."/>
            <person name="Kubicek C.P."/>
            <person name="Schmoll M."/>
            <person name="Gaskell J."/>
            <person name="Hammel K.E."/>
            <person name="St John F.J."/>
            <person name="Vanden Wymelenberg A."/>
            <person name="Sabat G."/>
            <person name="Splinter BonDurant S."/>
            <person name="Syed K."/>
            <person name="Yadav J.S."/>
            <person name="Doddapaneni H."/>
            <person name="Subramanian V."/>
            <person name="Lavin J.L."/>
            <person name="Oguiza J.A."/>
            <person name="Perez G."/>
            <person name="Pisabarro A.G."/>
            <person name="Ramirez L."/>
            <person name="Santoyo F."/>
            <person name="Master E."/>
            <person name="Coutinho P.M."/>
            <person name="Henrissat B."/>
            <person name="Lombard V."/>
            <person name="Magnuson J.K."/>
            <person name="Kuees U."/>
            <person name="Hori C."/>
            <person name="Igarashi K."/>
            <person name="Samejima M."/>
            <person name="Held B.W."/>
            <person name="Barry K.W."/>
            <person name="LaButti K.M."/>
            <person name="Lapidus A."/>
            <person name="Lindquist E.A."/>
            <person name="Lucas S.M."/>
            <person name="Riley R."/>
            <person name="Salamov A.A."/>
            <person name="Hoffmeister D."/>
            <person name="Schwenk D."/>
            <person name="Hadar Y."/>
            <person name="Yarden O."/>
            <person name="de Vries R.P."/>
            <person name="Wiebenga A."/>
            <person name="Stenlid J."/>
            <person name="Eastwood D."/>
            <person name="Grigoriev I.V."/>
            <person name="Berka R.M."/>
            <person name="Blanchette R.A."/>
            <person name="Kersten P."/>
            <person name="Martinez A.T."/>
            <person name="Vicuna R."/>
            <person name="Cullen D."/>
        </authorList>
    </citation>
    <scope>NUCLEOTIDE SEQUENCE [LARGE SCALE GENOMIC DNA]</scope>
    <source>
        <strain evidence="2 3">B</strain>
    </source>
</reference>